<dbReference type="AlphaFoldDB" id="A0A402AZ05"/>
<evidence type="ECO:0000313" key="8">
    <source>
        <dbReference type="EMBL" id="GCE24340.1"/>
    </source>
</evidence>
<feature type="transmembrane region" description="Helical" evidence="6">
    <location>
        <begin position="15"/>
        <end position="38"/>
    </location>
</feature>
<evidence type="ECO:0000256" key="2">
    <source>
        <dbReference type="ARBA" id="ARBA00022475"/>
    </source>
</evidence>
<dbReference type="EMBL" id="BIFS01000002">
    <property type="protein sequence ID" value="GCE24340.1"/>
    <property type="molecule type" value="Genomic_DNA"/>
</dbReference>
<keyword evidence="3 6" id="KW-0812">Transmembrane</keyword>
<dbReference type="OrthoDB" id="155510at2"/>
<dbReference type="RefSeq" id="WP_126557566.1">
    <property type="nucleotide sequence ID" value="NZ_BIFS01000002.1"/>
</dbReference>
<feature type="transmembrane region" description="Helical" evidence="6">
    <location>
        <begin position="78"/>
        <end position="96"/>
    </location>
</feature>
<dbReference type="CDD" id="cd06173">
    <property type="entry name" value="MFS_MefA_like"/>
    <property type="match status" value="1"/>
</dbReference>
<keyword evidence="4 6" id="KW-1133">Transmembrane helix</keyword>
<dbReference type="InterPro" id="IPR020846">
    <property type="entry name" value="MFS_dom"/>
</dbReference>
<accession>A0A402AZ05</accession>
<evidence type="ECO:0000256" key="4">
    <source>
        <dbReference type="ARBA" id="ARBA00022989"/>
    </source>
</evidence>
<evidence type="ECO:0000313" key="9">
    <source>
        <dbReference type="Proteomes" id="UP000287188"/>
    </source>
</evidence>
<evidence type="ECO:0000256" key="3">
    <source>
        <dbReference type="ARBA" id="ARBA00022692"/>
    </source>
</evidence>
<evidence type="ECO:0000256" key="6">
    <source>
        <dbReference type="SAM" id="Phobius"/>
    </source>
</evidence>
<dbReference type="Gene3D" id="1.20.1250.20">
    <property type="entry name" value="MFS general substrate transporter like domains"/>
    <property type="match status" value="1"/>
</dbReference>
<dbReference type="GO" id="GO:0005886">
    <property type="term" value="C:plasma membrane"/>
    <property type="evidence" value="ECO:0007669"/>
    <property type="project" value="UniProtKB-SubCell"/>
</dbReference>
<organism evidence="8 9">
    <name type="scientific">Dictyobacter kobayashii</name>
    <dbReference type="NCBI Taxonomy" id="2014872"/>
    <lineage>
        <taxon>Bacteria</taxon>
        <taxon>Bacillati</taxon>
        <taxon>Chloroflexota</taxon>
        <taxon>Ktedonobacteria</taxon>
        <taxon>Ktedonobacterales</taxon>
        <taxon>Dictyobacteraceae</taxon>
        <taxon>Dictyobacter</taxon>
    </lineage>
</organism>
<feature type="transmembrane region" description="Helical" evidence="6">
    <location>
        <begin position="377"/>
        <end position="397"/>
    </location>
</feature>
<feature type="transmembrane region" description="Helical" evidence="6">
    <location>
        <begin position="254"/>
        <end position="273"/>
    </location>
</feature>
<feature type="transmembrane region" description="Helical" evidence="6">
    <location>
        <begin position="351"/>
        <end position="371"/>
    </location>
</feature>
<proteinExistence type="predicted"/>
<dbReference type="InterPro" id="IPR036259">
    <property type="entry name" value="MFS_trans_sf"/>
</dbReference>
<gene>
    <name evidence="8" type="ORF">KDK_81400</name>
</gene>
<name>A0A402AZ05_9CHLR</name>
<sequence length="404" mass="44114">MENGDFLKFWLGETVSLFGSQVTLIALPLTAILVLQVTPEQLGLLRTFEWLPYIPLPLILGVWVDRRRRRPLMILANLLRTCLIGLVPLLAVMHLLHILSLYTIAFCVGICTVLFDLCWQSFAPLLVRKEHLVEANSKVAASAAAAEVGGPGIAGVLIQLLSAPIALLADSLSYLVSILALLLITNQEPLPEKEQRQPWYKEIVEGVSFAFHNPYIRTLSWQAAAWNFFFAILDTMFLLYAVRDLAFSPGLLGLIYAIGSIGGLLGSALAAVLMKHFHLGRVICYTFTLGSAPFIFLALFIAPHLLVIAVCLAVFFLVHIALGIYTVVSISLRQALTPHNMLGRVSASLRVVTYGATALGALISGFIGVLVGLRLSLFIAGCGFIIALLPIFFSPIIRLRAMPQ</sequence>
<feature type="transmembrane region" description="Helical" evidence="6">
    <location>
        <begin position="307"/>
        <end position="330"/>
    </location>
</feature>
<evidence type="ECO:0000256" key="1">
    <source>
        <dbReference type="ARBA" id="ARBA00004651"/>
    </source>
</evidence>
<comment type="caution">
    <text evidence="8">The sequence shown here is derived from an EMBL/GenBank/DDBJ whole genome shotgun (WGS) entry which is preliminary data.</text>
</comment>
<feature type="transmembrane region" description="Helical" evidence="6">
    <location>
        <begin position="224"/>
        <end position="242"/>
    </location>
</feature>
<evidence type="ECO:0000256" key="5">
    <source>
        <dbReference type="ARBA" id="ARBA00023136"/>
    </source>
</evidence>
<comment type="subcellular location">
    <subcellularLocation>
        <location evidence="1">Cell membrane</location>
        <topology evidence="1">Multi-pass membrane protein</topology>
    </subcellularLocation>
</comment>
<feature type="transmembrane region" description="Helical" evidence="6">
    <location>
        <begin position="102"/>
        <end position="127"/>
    </location>
</feature>
<reference evidence="9" key="1">
    <citation type="submission" date="2018-12" db="EMBL/GenBank/DDBJ databases">
        <title>Tengunoibacter tsumagoiensis gen. nov., sp. nov., Dictyobacter kobayashii sp. nov., D. alpinus sp. nov., and D. joshuensis sp. nov. and description of Dictyobacteraceae fam. nov. within the order Ktedonobacterales isolated from Tengu-no-mugimeshi.</title>
        <authorList>
            <person name="Wang C.M."/>
            <person name="Zheng Y."/>
            <person name="Sakai Y."/>
            <person name="Toyoda A."/>
            <person name="Minakuchi Y."/>
            <person name="Abe K."/>
            <person name="Yokota A."/>
            <person name="Yabe S."/>
        </authorList>
    </citation>
    <scope>NUCLEOTIDE SEQUENCE [LARGE SCALE GENOMIC DNA]</scope>
    <source>
        <strain evidence="9">Uno11</strain>
    </source>
</reference>
<dbReference type="PROSITE" id="PS50850">
    <property type="entry name" value="MFS"/>
    <property type="match status" value="1"/>
</dbReference>
<keyword evidence="2" id="KW-1003">Cell membrane</keyword>
<dbReference type="Pfam" id="PF07690">
    <property type="entry name" value="MFS_1"/>
    <property type="match status" value="1"/>
</dbReference>
<keyword evidence="5 6" id="KW-0472">Membrane</keyword>
<evidence type="ECO:0000259" key="7">
    <source>
        <dbReference type="PROSITE" id="PS50850"/>
    </source>
</evidence>
<dbReference type="SUPFAM" id="SSF103473">
    <property type="entry name" value="MFS general substrate transporter"/>
    <property type="match status" value="1"/>
</dbReference>
<dbReference type="PANTHER" id="PTHR23513">
    <property type="entry name" value="INTEGRAL MEMBRANE EFFLUX PROTEIN-RELATED"/>
    <property type="match status" value="1"/>
</dbReference>
<dbReference type="InterPro" id="IPR011701">
    <property type="entry name" value="MFS"/>
</dbReference>
<keyword evidence="9" id="KW-1185">Reference proteome</keyword>
<dbReference type="GO" id="GO:0022857">
    <property type="term" value="F:transmembrane transporter activity"/>
    <property type="evidence" value="ECO:0007669"/>
    <property type="project" value="InterPro"/>
</dbReference>
<dbReference type="PANTHER" id="PTHR23513:SF6">
    <property type="entry name" value="MAJOR FACILITATOR SUPERFAMILY ASSOCIATED DOMAIN-CONTAINING PROTEIN"/>
    <property type="match status" value="1"/>
</dbReference>
<protein>
    <submittedName>
        <fullName evidence="8">MFS transporter</fullName>
    </submittedName>
</protein>
<feature type="transmembrane region" description="Helical" evidence="6">
    <location>
        <begin position="282"/>
        <end position="301"/>
    </location>
</feature>
<dbReference type="Proteomes" id="UP000287188">
    <property type="component" value="Unassembled WGS sequence"/>
</dbReference>
<feature type="domain" description="Major facilitator superfamily (MFS) profile" evidence="7">
    <location>
        <begin position="166"/>
        <end position="404"/>
    </location>
</feature>